<dbReference type="Gene3D" id="2.30.42.10">
    <property type="match status" value="1"/>
</dbReference>
<dbReference type="PANTHER" id="PTHR42837">
    <property type="entry name" value="REGULATOR OF SIGMA-E PROTEASE RSEP"/>
    <property type="match status" value="1"/>
</dbReference>
<dbReference type="SUPFAM" id="SSF50156">
    <property type="entry name" value="PDZ domain-like"/>
    <property type="match status" value="1"/>
</dbReference>
<evidence type="ECO:0000256" key="10">
    <source>
        <dbReference type="ARBA" id="ARBA00023049"/>
    </source>
</evidence>
<feature type="domain" description="PDZ" evidence="15">
    <location>
        <begin position="159"/>
        <end position="205"/>
    </location>
</feature>
<keyword evidence="9 14" id="KW-1133">Transmembrane helix</keyword>
<evidence type="ECO:0000256" key="2">
    <source>
        <dbReference type="ARBA" id="ARBA00004141"/>
    </source>
</evidence>
<proteinExistence type="inferred from homology"/>
<dbReference type="PROSITE" id="PS50106">
    <property type="entry name" value="PDZ"/>
    <property type="match status" value="1"/>
</dbReference>
<evidence type="ECO:0000313" key="16">
    <source>
        <dbReference type="EMBL" id="SIS10976.1"/>
    </source>
</evidence>
<keyword evidence="17" id="KW-1185">Reference proteome</keyword>
<dbReference type="Pfam" id="PF02163">
    <property type="entry name" value="Peptidase_M50"/>
    <property type="match status" value="1"/>
</dbReference>
<evidence type="ECO:0000256" key="13">
    <source>
        <dbReference type="ARBA" id="ARBA00033476"/>
    </source>
</evidence>
<sequence length="404" mass="43138">MVFVVGVVLFALGLLASIAWHECGHMWAAQRTGMWVRRYFVGFGPKVWSVRRGETEYGLKLIPLGGFCDIAGMTTYDEVPPAKASRAMYRQKAWKRLFVMVAGPVQNFILGFALIWVLAVAWGLPDLNQPPTPATVDKTQCVSATVGADGRMGPCSGAGPAATAGLRPGDEIVAADGTPVSKAADLTPIIKKSTGPVTLTVRHDGTTRTVTITPQPVTVTTDDNGTSTTETVRMIGIAYPEPPGPTQYNPLTAIPGAVVFTGDLLHKTWDSLLSLPSKVSDLWTAVTGGPRAQDTPVSVYGASVIGGEAADTSNWPMFIFLLASINFFLGLFNLVPLLPLDGGHMALIGYEKGRDAVRRWRGRAAGGPVDYMKLMPATYVVLAVMGTYMALTLTADIVNPIKLF</sequence>
<dbReference type="PANTHER" id="PTHR42837:SF2">
    <property type="entry name" value="MEMBRANE METALLOPROTEASE ARASP2, CHLOROPLASTIC-RELATED"/>
    <property type="match status" value="1"/>
</dbReference>
<dbReference type="Pfam" id="PF17820">
    <property type="entry name" value="PDZ_6"/>
    <property type="match status" value="1"/>
</dbReference>
<evidence type="ECO:0000256" key="3">
    <source>
        <dbReference type="ARBA" id="ARBA00007931"/>
    </source>
</evidence>
<dbReference type="EMBL" id="FTNT01000008">
    <property type="protein sequence ID" value="SIS10976.1"/>
    <property type="molecule type" value="Genomic_DNA"/>
</dbReference>
<dbReference type="GO" id="GO:0016020">
    <property type="term" value="C:membrane"/>
    <property type="evidence" value="ECO:0007669"/>
    <property type="project" value="UniProtKB-SubCell"/>
</dbReference>
<feature type="transmembrane region" description="Helical" evidence="14">
    <location>
        <begin position="97"/>
        <end position="124"/>
    </location>
</feature>
<dbReference type="InterPro" id="IPR004387">
    <property type="entry name" value="Pept_M50_Zn"/>
</dbReference>
<dbReference type="InterPro" id="IPR041489">
    <property type="entry name" value="PDZ_6"/>
</dbReference>
<dbReference type="CDD" id="cd23081">
    <property type="entry name" value="cpPDZ_EcRseP-like"/>
    <property type="match status" value="1"/>
</dbReference>
<dbReference type="OrthoDB" id="9782003at2"/>
<evidence type="ECO:0000313" key="17">
    <source>
        <dbReference type="Proteomes" id="UP000186218"/>
    </source>
</evidence>
<dbReference type="InterPro" id="IPR036034">
    <property type="entry name" value="PDZ_sf"/>
</dbReference>
<evidence type="ECO:0000256" key="4">
    <source>
        <dbReference type="ARBA" id="ARBA00019897"/>
    </source>
</evidence>
<evidence type="ECO:0000259" key="15">
    <source>
        <dbReference type="PROSITE" id="PS50106"/>
    </source>
</evidence>
<organism evidence="16 17">
    <name type="scientific">Williamsia sterculiae</name>
    <dbReference type="NCBI Taxonomy" id="1344003"/>
    <lineage>
        <taxon>Bacteria</taxon>
        <taxon>Bacillati</taxon>
        <taxon>Actinomycetota</taxon>
        <taxon>Actinomycetes</taxon>
        <taxon>Mycobacteriales</taxon>
        <taxon>Nocardiaceae</taxon>
        <taxon>Williamsia</taxon>
    </lineage>
</organism>
<feature type="transmembrane region" description="Helical" evidence="14">
    <location>
        <begin position="379"/>
        <end position="398"/>
    </location>
</feature>
<comment type="similarity">
    <text evidence="3">Belongs to the peptidase M50B family.</text>
</comment>
<protein>
    <recommendedName>
        <fullName evidence="4">Zinc metalloprotease Rip1</fullName>
    </recommendedName>
    <alternativeName>
        <fullName evidence="12">S2P endopeptidase</fullName>
    </alternativeName>
    <alternativeName>
        <fullName evidence="13">Site-2-type intramembrane protease</fullName>
    </alternativeName>
</protein>
<evidence type="ECO:0000256" key="12">
    <source>
        <dbReference type="ARBA" id="ARBA00032214"/>
    </source>
</evidence>
<evidence type="ECO:0000256" key="5">
    <source>
        <dbReference type="ARBA" id="ARBA00022670"/>
    </source>
</evidence>
<comment type="cofactor">
    <cofactor evidence="1">
        <name>Zn(2+)</name>
        <dbReference type="ChEBI" id="CHEBI:29105"/>
    </cofactor>
</comment>
<evidence type="ECO:0000256" key="9">
    <source>
        <dbReference type="ARBA" id="ARBA00022989"/>
    </source>
</evidence>
<name>A0A1N7GER8_9NOCA</name>
<evidence type="ECO:0000256" key="11">
    <source>
        <dbReference type="ARBA" id="ARBA00023136"/>
    </source>
</evidence>
<keyword evidence="11 14" id="KW-0472">Membrane</keyword>
<dbReference type="InterPro" id="IPR001478">
    <property type="entry name" value="PDZ"/>
</dbReference>
<reference evidence="16 17" key="1">
    <citation type="submission" date="2017-01" db="EMBL/GenBank/DDBJ databases">
        <authorList>
            <person name="Mah S.A."/>
            <person name="Swanson W.J."/>
            <person name="Moy G.W."/>
            <person name="Vacquier V.D."/>
        </authorList>
    </citation>
    <scope>NUCLEOTIDE SEQUENCE [LARGE SCALE GENOMIC DNA]</scope>
    <source>
        <strain evidence="16 17">CPCC 203464</strain>
    </source>
</reference>
<dbReference type="InterPro" id="IPR008915">
    <property type="entry name" value="Peptidase_M50"/>
</dbReference>
<keyword evidence="10 16" id="KW-0482">Metalloprotease</keyword>
<evidence type="ECO:0000256" key="7">
    <source>
        <dbReference type="ARBA" id="ARBA00022801"/>
    </source>
</evidence>
<dbReference type="Proteomes" id="UP000186218">
    <property type="component" value="Unassembled WGS sequence"/>
</dbReference>
<comment type="subcellular location">
    <subcellularLocation>
        <location evidence="2">Membrane</location>
        <topology evidence="2">Multi-pass membrane protein</topology>
    </subcellularLocation>
</comment>
<keyword evidence="7" id="KW-0378">Hydrolase</keyword>
<evidence type="ECO:0000256" key="14">
    <source>
        <dbReference type="SAM" id="Phobius"/>
    </source>
</evidence>
<accession>A0A1N7GER8</accession>
<keyword evidence="5 16" id="KW-0645">Protease</keyword>
<feature type="transmembrane region" description="Helical" evidence="14">
    <location>
        <begin position="315"/>
        <end position="335"/>
    </location>
</feature>
<gene>
    <name evidence="16" type="ORF">SAMN05445060_2690</name>
</gene>
<evidence type="ECO:0000256" key="6">
    <source>
        <dbReference type="ARBA" id="ARBA00022692"/>
    </source>
</evidence>
<keyword evidence="6 14" id="KW-0812">Transmembrane</keyword>
<dbReference type="RefSeq" id="WP_076480358.1">
    <property type="nucleotide sequence ID" value="NZ_FTNT01000008.1"/>
</dbReference>
<dbReference type="AlphaFoldDB" id="A0A1N7GER8"/>
<evidence type="ECO:0000256" key="1">
    <source>
        <dbReference type="ARBA" id="ARBA00001947"/>
    </source>
</evidence>
<dbReference type="GO" id="GO:0006508">
    <property type="term" value="P:proteolysis"/>
    <property type="evidence" value="ECO:0007669"/>
    <property type="project" value="UniProtKB-KW"/>
</dbReference>
<dbReference type="SMART" id="SM00228">
    <property type="entry name" value="PDZ"/>
    <property type="match status" value="1"/>
</dbReference>
<dbReference type="CDD" id="cd06163">
    <property type="entry name" value="S2P-M50_PDZ_RseP-like"/>
    <property type="match status" value="1"/>
</dbReference>
<keyword evidence="8" id="KW-0862">Zinc</keyword>
<dbReference type="STRING" id="1344003.SAMN05445060_2690"/>
<dbReference type="GO" id="GO:0004222">
    <property type="term" value="F:metalloendopeptidase activity"/>
    <property type="evidence" value="ECO:0007669"/>
    <property type="project" value="InterPro"/>
</dbReference>
<evidence type="ECO:0000256" key="8">
    <source>
        <dbReference type="ARBA" id="ARBA00022833"/>
    </source>
</evidence>